<sequence length="132" mass="15237">MQIKVFIDIKDTITIDCQDINIDDKPAIDVITEFSSNHMAWSRDLSVQFNSALTSLGFGNGDFEIFGQLFIYRNQLPRTLSISYTLNCNDKISKINREWQIPIKPLPQYQSPYIHGTTIHKAKLHSLPDFIY</sequence>
<dbReference type="EMBL" id="WTPW01001947">
    <property type="protein sequence ID" value="KAF0405932.1"/>
    <property type="molecule type" value="Genomic_DNA"/>
</dbReference>
<comment type="caution">
    <text evidence="1">The sequence shown here is derived from an EMBL/GenBank/DDBJ whole genome shotgun (WGS) entry which is preliminary data.</text>
</comment>
<name>A0A8H3X5I5_GIGMA</name>
<evidence type="ECO:0000313" key="1">
    <source>
        <dbReference type="EMBL" id="KAF0405932.1"/>
    </source>
</evidence>
<keyword evidence="2" id="KW-1185">Reference proteome</keyword>
<protein>
    <submittedName>
        <fullName evidence="1">Peptidase s41 family protein</fullName>
    </submittedName>
</protein>
<evidence type="ECO:0000313" key="2">
    <source>
        <dbReference type="Proteomes" id="UP000439903"/>
    </source>
</evidence>
<accession>A0A8H3X5I5</accession>
<dbReference type="Proteomes" id="UP000439903">
    <property type="component" value="Unassembled WGS sequence"/>
</dbReference>
<gene>
    <name evidence="1" type="ORF">F8M41_008890</name>
</gene>
<proteinExistence type="predicted"/>
<dbReference type="OrthoDB" id="10428858at2759"/>
<reference evidence="1 2" key="1">
    <citation type="journal article" date="2019" name="Environ. Microbiol.">
        <title>At the nexus of three kingdoms: the genome of the mycorrhizal fungus Gigaspora margarita provides insights into plant, endobacterial and fungal interactions.</title>
        <authorList>
            <person name="Venice F."/>
            <person name="Ghignone S."/>
            <person name="Salvioli di Fossalunga A."/>
            <person name="Amselem J."/>
            <person name="Novero M."/>
            <person name="Xianan X."/>
            <person name="Sedzielewska Toro K."/>
            <person name="Morin E."/>
            <person name="Lipzen A."/>
            <person name="Grigoriev I.V."/>
            <person name="Henrissat B."/>
            <person name="Martin F.M."/>
            <person name="Bonfante P."/>
        </authorList>
    </citation>
    <scope>NUCLEOTIDE SEQUENCE [LARGE SCALE GENOMIC DNA]</scope>
    <source>
        <strain evidence="1 2">BEG34</strain>
    </source>
</reference>
<organism evidence="1 2">
    <name type="scientific">Gigaspora margarita</name>
    <dbReference type="NCBI Taxonomy" id="4874"/>
    <lineage>
        <taxon>Eukaryota</taxon>
        <taxon>Fungi</taxon>
        <taxon>Fungi incertae sedis</taxon>
        <taxon>Mucoromycota</taxon>
        <taxon>Glomeromycotina</taxon>
        <taxon>Glomeromycetes</taxon>
        <taxon>Diversisporales</taxon>
        <taxon>Gigasporaceae</taxon>
        <taxon>Gigaspora</taxon>
    </lineage>
</organism>
<dbReference type="AlphaFoldDB" id="A0A8H3X5I5"/>